<comment type="caution">
    <text evidence="2">The sequence shown here is derived from an EMBL/GenBank/DDBJ whole genome shotgun (WGS) entry which is preliminary data.</text>
</comment>
<organism evidence="2 3">
    <name type="scientific">Spirosoma profusum</name>
    <dbReference type="NCBI Taxonomy" id="2771354"/>
    <lineage>
        <taxon>Bacteria</taxon>
        <taxon>Pseudomonadati</taxon>
        <taxon>Bacteroidota</taxon>
        <taxon>Cytophagia</taxon>
        <taxon>Cytophagales</taxon>
        <taxon>Cytophagaceae</taxon>
        <taxon>Spirosoma</taxon>
    </lineage>
</organism>
<dbReference type="Gene3D" id="2.160.20.10">
    <property type="entry name" value="Single-stranded right-handed beta-helix, Pectin lyase-like"/>
    <property type="match status" value="1"/>
</dbReference>
<evidence type="ECO:0000256" key="1">
    <source>
        <dbReference type="SAM" id="SignalP"/>
    </source>
</evidence>
<accession>A0A926Y3S2</accession>
<dbReference type="RefSeq" id="WP_190890974.1">
    <property type="nucleotide sequence ID" value="NZ_JACWZY010000031.1"/>
</dbReference>
<keyword evidence="3" id="KW-1185">Reference proteome</keyword>
<gene>
    <name evidence="2" type="ORF">IC229_27500</name>
</gene>
<proteinExistence type="predicted"/>
<dbReference type="SUPFAM" id="SSF51126">
    <property type="entry name" value="Pectin lyase-like"/>
    <property type="match status" value="1"/>
</dbReference>
<evidence type="ECO:0000313" key="2">
    <source>
        <dbReference type="EMBL" id="MBD2704417.1"/>
    </source>
</evidence>
<dbReference type="AlphaFoldDB" id="A0A926Y3S2"/>
<protein>
    <recommendedName>
        <fullName evidence="4">Pectate lyase superfamily protein domain-containing protein</fullName>
    </recommendedName>
</protein>
<keyword evidence="1" id="KW-0732">Signal</keyword>
<dbReference type="InterPro" id="IPR011050">
    <property type="entry name" value="Pectin_lyase_fold/virulence"/>
</dbReference>
<evidence type="ECO:0000313" key="3">
    <source>
        <dbReference type="Proteomes" id="UP000598820"/>
    </source>
</evidence>
<dbReference type="Proteomes" id="UP000598820">
    <property type="component" value="Unassembled WGS sequence"/>
</dbReference>
<name>A0A926Y3S2_9BACT</name>
<reference evidence="2" key="1">
    <citation type="submission" date="2020-09" db="EMBL/GenBank/DDBJ databases">
        <authorList>
            <person name="Kim M.K."/>
        </authorList>
    </citation>
    <scope>NUCLEOTIDE SEQUENCE</scope>
    <source>
        <strain evidence="2">BT702</strain>
    </source>
</reference>
<dbReference type="EMBL" id="JACWZY010000031">
    <property type="protein sequence ID" value="MBD2704417.1"/>
    <property type="molecule type" value="Genomic_DNA"/>
</dbReference>
<feature type="chain" id="PRO_5037459403" description="Pectate lyase superfamily protein domain-containing protein" evidence="1">
    <location>
        <begin position="20"/>
        <end position="1025"/>
    </location>
</feature>
<feature type="signal peptide" evidence="1">
    <location>
        <begin position="1"/>
        <end position="19"/>
    </location>
</feature>
<evidence type="ECO:0008006" key="4">
    <source>
        <dbReference type="Google" id="ProtNLM"/>
    </source>
</evidence>
<dbReference type="InterPro" id="IPR012334">
    <property type="entry name" value="Pectin_lyas_fold"/>
</dbReference>
<sequence length="1025" mass="104661">MKSVLTYILILFSTLPALAQFSIGGVKEPTNDASINLGFDSKGLPVIRAKGGAIKPLLINPKANSLPVFSSISGLQSLSLTDATAPNTITVFTPNMAGVFNYVPGDNATLNDGVLNLRTAPIAGHPNGLLFHRQYDGLVNVKWFNVYGDGIHDDNVGMQNAINFSTARNLGLYWPEGTYNTSLGLTANLSSASGPLVYGGSRPSFVGSGSASSLIRYTGTTPTTVLKVIGTGDDGVRVEGLGILAADPNLKVATGLAIEHAANYNITKVRVTTMRLGLDITDAGEGIIDKSVFNYNKVGAFGINGAHGVAPNGNVFLSCAFNSNEIVGLAIVNGSNNKVVGCQVLGNGTGTADTITIRNILLQKRSIFFQYLGFNGGNAGSITDNYIEGNRGPACLELKFANGGIASITGNTINRLGTQFTTNDILLSATGDLQANDTRKILVKLNNSYSGYNNYTPNAANKRLAFSFGVANYNGFIIEDSDDYTQSVTLPDGVTKTNSLVERPNYPIAGVKFQYVSTDLYNVSQAYQATVDNTQDTKTNSLSTAVSTNTIAIAGKVGNDIYAANLSFQAAVDDAQNTKANSLSTSVASLTSNKLDKVGGTANSLTVTNLSAYGFLQGGVSGVIEGSVTANSSSSLNGTFIGALANATGTLNGTANVASSVTNNAVTNAGLAQMATNTIKANLTGGTANASDVTLASLKTALGLTGTNSGDQDLSGLLVKSNNLSDLPSASTARTNLGLGTMATQNQTAVAIVGGVVSGVLGTNVSLGNSSLNTTTITSSSFTGGVISNVTGSNVTLTSANLSGTLSGSLVNPYVSGNITGTGNLTLGSGATGASTNPTNINLGSTTSSVPGANFKFDLYNDGIPANRYGLGMSSAQMDIGAPNGAKIAFLFSGTRTGYADASGLVATHFSGSSTTPALTLNTGAGTSPTAATIVGNDVAGSISFTSGSSGVTTGVICRVTFAASYGTNPPIVTLTATSDGAVLNNQTWKLGTVTATYFEIINPATSTFPASTTWAGNYHVIGRQ</sequence>